<evidence type="ECO:0000313" key="2">
    <source>
        <dbReference type="EMBL" id="QGO04502.1"/>
    </source>
</evidence>
<gene>
    <name evidence="1" type="ORF">KU39_1583</name>
    <name evidence="2" type="ORF">Psal009_00370</name>
</gene>
<dbReference type="Pfam" id="PF11903">
    <property type="entry name" value="ParD_like"/>
    <property type="match status" value="1"/>
</dbReference>
<dbReference type="RefSeq" id="WP_047927838.1">
    <property type="nucleotide sequence ID" value="NZ_CP012508.1"/>
</dbReference>
<evidence type="ECO:0000313" key="1">
    <source>
        <dbReference type="EMBL" id="ALB22765.1"/>
    </source>
</evidence>
<dbReference type="EMBL" id="CP038908">
    <property type="protein sequence ID" value="QGO04502.1"/>
    <property type="molecule type" value="Genomic_DNA"/>
</dbReference>
<evidence type="ECO:0000313" key="4">
    <source>
        <dbReference type="Proteomes" id="UP000422232"/>
    </source>
</evidence>
<reference evidence="1 3" key="1">
    <citation type="journal article" date="2014" name="Genome Announc.">
        <title>Comparative Genome Analysis of Two Isolates of the Fish Pathogen Piscirickettsia salmonis from Different Hosts Reveals Major Differences in Virulence-Associated Secretion Systems.</title>
        <authorList>
            <person name="Bohle H."/>
            <person name="Henriquez P."/>
            <person name="Grothusen H."/>
            <person name="Navas E."/>
            <person name="Sandoval A."/>
            <person name="Bustamante F."/>
            <person name="Bustos P."/>
            <person name="Mancilla M."/>
        </authorList>
    </citation>
    <scope>NUCLEOTIDE SEQUENCE [LARGE SCALE GENOMIC DNA]</scope>
    <source>
        <strain evidence="3">B1-32597</strain>
        <strain evidence="1">PM32597B1</strain>
    </source>
</reference>
<dbReference type="AlphaFoldDB" id="A0A6I5XYJ8"/>
<reference evidence="2 4" key="3">
    <citation type="submission" date="2019-04" db="EMBL/GenBank/DDBJ databases">
        <title>Complete genome sequencing of Piscirickettsia salmonis strain Psal-009.</title>
        <authorList>
            <person name="Schober I."/>
            <person name="Bunk B."/>
            <person name="Sproer C."/>
            <person name="Carril G.P."/>
            <person name="Riedel T."/>
            <person name="Flores-Herrera P.A."/>
            <person name="Nourdin-Galindo G."/>
            <person name="Marshall S.H."/>
            <person name="Overmann J."/>
        </authorList>
    </citation>
    <scope>NUCLEOTIDE SEQUENCE [LARGE SCALE GENOMIC DNA]</scope>
    <source>
        <strain evidence="2 4">Psal-009</strain>
    </source>
</reference>
<organism evidence="1 3">
    <name type="scientific">Piscirickettsia salmonis</name>
    <dbReference type="NCBI Taxonomy" id="1238"/>
    <lineage>
        <taxon>Bacteria</taxon>
        <taxon>Pseudomonadati</taxon>
        <taxon>Pseudomonadota</taxon>
        <taxon>Gammaproteobacteria</taxon>
        <taxon>Thiotrichales</taxon>
        <taxon>Piscirickettsiaceae</taxon>
        <taxon>Piscirickettsia</taxon>
    </lineage>
</organism>
<dbReference type="InterPro" id="IPR021831">
    <property type="entry name" value="ParD-like"/>
</dbReference>
<protein>
    <submittedName>
        <fullName evidence="1">ParD-like antitoxin of type II bacterial toxin-antitoxin system</fullName>
    </submittedName>
</protein>
<dbReference type="GeneID" id="66742552"/>
<keyword evidence="4" id="KW-1185">Reference proteome</keyword>
<dbReference type="Proteomes" id="UP000422232">
    <property type="component" value="Chromosome"/>
</dbReference>
<dbReference type="OrthoDB" id="5616553at2"/>
<accession>A0A6I5XYJ8</accession>
<evidence type="ECO:0000313" key="3">
    <source>
        <dbReference type="Proteomes" id="UP000029558"/>
    </source>
</evidence>
<sequence>MSSSAVKIDDRYIVQAKHLCEVYERSMTGQLNYLIKIGLLAQQNPDLPLSFLLDLLEAKGEVERGETTPFVSRHPGSKFSK</sequence>
<dbReference type="Proteomes" id="UP000029558">
    <property type="component" value="Chromosome"/>
</dbReference>
<proteinExistence type="predicted"/>
<reference evidence="1" key="2">
    <citation type="submission" date="2015-08" db="EMBL/GenBank/DDBJ databases">
        <title>Complete genome sequence of Piscirickettsia salmonis strain PM32597B1.</title>
        <authorList>
            <person name="Bohle H."/>
            <person name="Henriquez P."/>
            <person name="Navas E."/>
            <person name="Grothusen H."/>
            <person name="Bustamante F."/>
            <person name="Bustos P."/>
            <person name="Bustos P."/>
            <person name="Mancilla M."/>
        </authorList>
    </citation>
    <scope>NUCLEOTIDE SEQUENCE</scope>
    <source>
        <strain evidence="1">PM32597B1</strain>
    </source>
</reference>
<dbReference type="EMBL" id="CP012508">
    <property type="protein sequence ID" value="ALB22765.1"/>
    <property type="molecule type" value="Genomic_DNA"/>
</dbReference>
<name>A0A6I5XYJ8_PISSA</name>